<feature type="transmembrane region" description="Helical" evidence="1">
    <location>
        <begin position="60"/>
        <end position="81"/>
    </location>
</feature>
<feature type="transmembrane region" description="Helical" evidence="1">
    <location>
        <begin position="353"/>
        <end position="373"/>
    </location>
</feature>
<feature type="transmembrane region" description="Helical" evidence="1">
    <location>
        <begin position="146"/>
        <end position="162"/>
    </location>
</feature>
<feature type="transmembrane region" description="Helical" evidence="1">
    <location>
        <begin position="432"/>
        <end position="448"/>
    </location>
</feature>
<keyword evidence="1" id="KW-0812">Transmembrane</keyword>
<evidence type="ECO:0000313" key="4">
    <source>
        <dbReference type="Proteomes" id="UP000004848"/>
    </source>
</evidence>
<dbReference type="InterPro" id="IPR002823">
    <property type="entry name" value="DUF112_TM"/>
</dbReference>
<dbReference type="GeneID" id="68849858"/>
<accession>A0P3D4</accession>
<dbReference type="Proteomes" id="UP000004848">
    <property type="component" value="Unassembled WGS sequence"/>
</dbReference>
<dbReference type="PANTHER" id="PTHR35342">
    <property type="entry name" value="TRICARBOXYLIC TRANSPORT PROTEIN"/>
    <property type="match status" value="1"/>
</dbReference>
<dbReference type="AlphaFoldDB" id="A0P3D4"/>
<feature type="transmembrane region" description="Helical" evidence="1">
    <location>
        <begin position="108"/>
        <end position="134"/>
    </location>
</feature>
<dbReference type="PANTHER" id="PTHR35342:SF5">
    <property type="entry name" value="TRICARBOXYLIC TRANSPORT PROTEIN"/>
    <property type="match status" value="1"/>
</dbReference>
<proteinExistence type="predicted"/>
<sequence>MLDSYLSALGYMASNPFTFLLIIFSVVWGIAFGSIPGLTGIVGVALLIPFTFAFDPIEGLLLLGGVYVGSTFGGSISAILFNTPGSPEAACTALDGYPMARQGQAGKALGIALAASAIGGIFGTVVLMVAAPPLARLALEFGPPEYFALAVLGITAIASIGHGSVLKALMAGLLGLGVATIGIDPLTGMPRFTFGSMMLLTGVGFVPAIIGIFALAEVLQRFGEGPQKGYVIDDVSTELPTISEFIQTRVTLLRSSVIGTVIGALPGVGATTAAFISYSEASRWSKHPEKFGTGVPEGIAAPESANNAAVGGSMIPLLALGIPGSATTAVMIGGLTIHGIIPGPQLMQTNSDLVYSVFIGMMLANLLMLIVGVRMARYFALVLKAPYALVGPAIVVLCMTGVYALQNNVVDLAVMLVFGVVGFAMRRFGFPVASFIIGLVLGPIAELSLRQGLMLSDYDVTAFVTRPIAGTLLLFSAVSLIYGLAGQFLRTRRKLNGDTGPETSEEAKA</sequence>
<feature type="transmembrane region" description="Helical" evidence="1">
    <location>
        <begin position="385"/>
        <end position="403"/>
    </location>
</feature>
<feature type="transmembrane region" description="Helical" evidence="1">
    <location>
        <begin position="317"/>
        <end position="341"/>
    </location>
</feature>
<dbReference type="Pfam" id="PF01970">
    <property type="entry name" value="TctA"/>
    <property type="match status" value="1"/>
</dbReference>
<dbReference type="EMBL" id="AAUW01000030">
    <property type="protein sequence ID" value="EAV40487.1"/>
    <property type="molecule type" value="Genomic_DNA"/>
</dbReference>
<feature type="domain" description="DUF112" evidence="2">
    <location>
        <begin position="20"/>
        <end position="437"/>
    </location>
</feature>
<evidence type="ECO:0000256" key="1">
    <source>
        <dbReference type="SAM" id="Phobius"/>
    </source>
</evidence>
<feature type="transmembrane region" description="Helical" evidence="1">
    <location>
        <begin position="198"/>
        <end position="216"/>
    </location>
</feature>
<dbReference type="RefSeq" id="WP_006940041.1">
    <property type="nucleotide sequence ID" value="NZ_AAUW01000030.1"/>
</dbReference>
<keyword evidence="1" id="KW-1133">Transmembrane helix</keyword>
<dbReference type="eggNOG" id="COG3333">
    <property type="taxonomic scope" value="Bacteria"/>
</dbReference>
<evidence type="ECO:0000313" key="3">
    <source>
        <dbReference type="EMBL" id="EAV40487.1"/>
    </source>
</evidence>
<gene>
    <name evidence="3" type="ORF">SIAM614_05446</name>
</gene>
<feature type="transmembrane region" description="Helical" evidence="1">
    <location>
        <begin position="20"/>
        <end position="48"/>
    </location>
</feature>
<protein>
    <recommendedName>
        <fullName evidence="2">DUF112 domain-containing protein</fullName>
    </recommendedName>
</protein>
<feature type="transmembrane region" description="Helical" evidence="1">
    <location>
        <begin position="257"/>
        <end position="278"/>
    </location>
</feature>
<evidence type="ECO:0000259" key="2">
    <source>
        <dbReference type="Pfam" id="PF01970"/>
    </source>
</evidence>
<name>A0P3D4_ROSAI</name>
<dbReference type="OrthoDB" id="9791872at2"/>
<organism evidence="3 4">
    <name type="scientific">Roseibium aggregatum (strain ATCC 25650 / DSM 13394 / JCM 20685 / NBRC 16684 / NCIMB 2208 / IAM 12614 / B1)</name>
    <name type="common">Stappia aggregata</name>
    <dbReference type="NCBI Taxonomy" id="384765"/>
    <lineage>
        <taxon>Bacteria</taxon>
        <taxon>Pseudomonadati</taxon>
        <taxon>Pseudomonadota</taxon>
        <taxon>Alphaproteobacteria</taxon>
        <taxon>Hyphomicrobiales</taxon>
        <taxon>Stappiaceae</taxon>
        <taxon>Roseibium</taxon>
    </lineage>
</organism>
<feature type="transmembrane region" description="Helical" evidence="1">
    <location>
        <begin position="468"/>
        <end position="485"/>
    </location>
</feature>
<feature type="transmembrane region" description="Helical" evidence="1">
    <location>
        <begin position="168"/>
        <end position="186"/>
    </location>
</feature>
<reference evidence="3 4" key="1">
    <citation type="submission" date="2006-05" db="EMBL/GenBank/DDBJ databases">
        <authorList>
            <person name="King G."/>
            <person name="Ferriera S."/>
            <person name="Johnson J."/>
            <person name="Kravitz S."/>
            <person name="Beeson K."/>
            <person name="Sutton G."/>
            <person name="Rogers Y.-H."/>
            <person name="Friedman R."/>
            <person name="Frazier M."/>
            <person name="Venter J.C."/>
        </authorList>
    </citation>
    <scope>NUCLEOTIDE SEQUENCE [LARGE SCALE GENOMIC DNA]</scope>
    <source>
        <strain evidence="4">ATCC 25650 / DSM 13394 / JCM 20685 / NBRC 16684 / NCIMB 2208 / IAM 12614 / B1</strain>
    </source>
</reference>
<keyword evidence="1" id="KW-0472">Membrane</keyword>
<comment type="caution">
    <text evidence="3">The sequence shown here is derived from an EMBL/GenBank/DDBJ whole genome shotgun (WGS) entry which is preliminary data.</text>
</comment>